<evidence type="ECO:0000313" key="3">
    <source>
        <dbReference type="EMBL" id="MTD11725.1"/>
    </source>
</evidence>
<dbReference type="RefSeq" id="WP_154773296.1">
    <property type="nucleotide sequence ID" value="NZ_JAXHPI010000059.1"/>
</dbReference>
<dbReference type="NCBIfam" id="NF045538">
    <property type="entry name" value="AciT"/>
    <property type="match status" value="1"/>
</dbReference>
<evidence type="ECO:0000313" key="4">
    <source>
        <dbReference type="Proteomes" id="UP000473854"/>
    </source>
</evidence>
<feature type="transmembrane region" description="Helical" evidence="1">
    <location>
        <begin position="6"/>
        <end position="24"/>
    </location>
</feature>
<dbReference type="AlphaFoldDB" id="A0A6L6GGN7"/>
<accession>A0A6L6GGN7</accession>
<reference evidence="3 4" key="1">
    <citation type="submission" date="2019-11" db="EMBL/GenBank/DDBJ databases">
        <authorList>
            <person name="An D."/>
        </authorList>
    </citation>
    <scope>NUCLEOTIDE SEQUENCE [LARGE SCALE GENOMIC DNA]</scope>
    <source>
        <strain evidence="3 4">YIM 103518</strain>
    </source>
</reference>
<sequence>MATADLASIVGISLVAVALIAVFFSPYRRWLSFMMAGIVFWGLLEAVRFSVQTVFEFPVTYSYLAAISFAMVMMTILLLVEDRRAERAAVAKRRYIEHTPVYEDDQQQYSSR</sequence>
<protein>
    <submittedName>
        <fullName evidence="3">Uncharacterized protein</fullName>
    </submittedName>
</protein>
<gene>
    <name evidence="3" type="ORF">GIX10_09845</name>
    <name evidence="2" type="ORF">SKM48_07040</name>
</gene>
<evidence type="ECO:0000313" key="2">
    <source>
        <dbReference type="EMBL" id="MDY6550508.1"/>
    </source>
</evidence>
<evidence type="ECO:0000313" key="5">
    <source>
        <dbReference type="Proteomes" id="UP001284094"/>
    </source>
</evidence>
<dbReference type="EMBL" id="WLYL01000031">
    <property type="protein sequence ID" value="MTD11725.1"/>
    <property type="molecule type" value="Genomic_DNA"/>
</dbReference>
<proteinExistence type="predicted"/>
<reference evidence="2" key="2">
    <citation type="submission" date="2023-11" db="EMBL/GenBank/DDBJ databases">
        <authorList>
            <person name="Kyselkova M."/>
            <person name="Xanthopoulou K."/>
            <person name="Shestivska V."/>
            <person name="Spanelova P."/>
            <person name="Maixnerova M."/>
            <person name="Higgins P.G."/>
            <person name="Nemec A."/>
        </authorList>
    </citation>
    <scope>NUCLEOTIDE SEQUENCE</scope>
    <source>
        <strain evidence="2">ANC 7225</strain>
    </source>
</reference>
<feature type="transmembrane region" description="Helical" evidence="1">
    <location>
        <begin position="31"/>
        <end position="49"/>
    </location>
</feature>
<organism evidence="3 4">
    <name type="scientific">Acinetobacter faecalis</name>
    <dbReference type="NCBI Taxonomy" id="2665161"/>
    <lineage>
        <taxon>Bacteria</taxon>
        <taxon>Pseudomonadati</taxon>
        <taxon>Pseudomonadota</taxon>
        <taxon>Gammaproteobacteria</taxon>
        <taxon>Moraxellales</taxon>
        <taxon>Moraxellaceae</taxon>
        <taxon>Acinetobacter</taxon>
    </lineage>
</organism>
<name>A0A6L6GGN7_9GAMM</name>
<keyword evidence="1" id="KW-0812">Transmembrane</keyword>
<dbReference type="Proteomes" id="UP001284094">
    <property type="component" value="Unassembled WGS sequence"/>
</dbReference>
<comment type="caution">
    <text evidence="3">The sequence shown here is derived from an EMBL/GenBank/DDBJ whole genome shotgun (WGS) entry which is preliminary data.</text>
</comment>
<keyword evidence="1" id="KW-1133">Transmembrane helix</keyword>
<keyword evidence="1" id="KW-0472">Membrane</keyword>
<evidence type="ECO:0000256" key="1">
    <source>
        <dbReference type="SAM" id="Phobius"/>
    </source>
</evidence>
<dbReference type="InterPro" id="IPR053771">
    <property type="entry name" value="AciT"/>
</dbReference>
<reference evidence="2 5" key="3">
    <citation type="journal article" date="2024" name="Syst. Appl. Microbiol.">
        <title>Evidence for the occurrence of Acinetobacter faecalis in cattle feces and its emended description.</title>
        <authorList>
            <person name="Kyselkova M."/>
            <person name="Xanthopoulou K."/>
            <person name="Shestivska V."/>
            <person name="Spanelova P."/>
            <person name="Maixnerova M."/>
            <person name="Higgins P.G."/>
            <person name="Nemec A."/>
        </authorList>
    </citation>
    <scope>NUCLEOTIDE SEQUENCE [LARGE SCALE GENOMIC DNA]</scope>
    <source>
        <strain evidence="2 5">ANC 7225</strain>
    </source>
</reference>
<keyword evidence="5" id="KW-1185">Reference proteome</keyword>
<feature type="transmembrane region" description="Helical" evidence="1">
    <location>
        <begin position="61"/>
        <end position="80"/>
    </location>
</feature>
<dbReference type="Proteomes" id="UP000473854">
    <property type="component" value="Unassembled WGS sequence"/>
</dbReference>
<dbReference type="EMBL" id="JAXHPO010000025">
    <property type="protein sequence ID" value="MDY6550508.1"/>
    <property type="molecule type" value="Genomic_DNA"/>
</dbReference>